<dbReference type="SMART" id="SM00184">
    <property type="entry name" value="RING"/>
    <property type="match status" value="2"/>
</dbReference>
<keyword evidence="2 4" id="KW-0863">Zinc-finger</keyword>
<dbReference type="Gene3D" id="1.20.1270.70">
    <property type="entry name" value="Designed single chain three-helix bundle"/>
    <property type="match status" value="1"/>
</dbReference>
<dbReference type="InterPro" id="IPR027370">
    <property type="entry name" value="Znf-RING_euk"/>
</dbReference>
<protein>
    <submittedName>
        <fullName evidence="8">RNA-directed DNA polymerase, eukaryota</fullName>
    </submittedName>
</protein>
<evidence type="ECO:0000256" key="1">
    <source>
        <dbReference type="ARBA" id="ARBA00022723"/>
    </source>
</evidence>
<comment type="caution">
    <text evidence="8">The sequence shown here is derived from an EMBL/GenBank/DDBJ whole genome shotgun (WGS) entry which is preliminary data.</text>
</comment>
<dbReference type="STRING" id="35608.A0A2U1MK26"/>
<dbReference type="InterPro" id="IPR036691">
    <property type="entry name" value="Endo/exonu/phosph_ase_sf"/>
</dbReference>
<evidence type="ECO:0000313" key="8">
    <source>
        <dbReference type="EMBL" id="PWA61623.1"/>
    </source>
</evidence>
<feature type="domain" description="RING-type" evidence="7">
    <location>
        <begin position="281"/>
        <end position="327"/>
    </location>
</feature>
<reference evidence="8 9" key="1">
    <citation type="journal article" date="2018" name="Mol. Plant">
        <title>The genome of Artemisia annua provides insight into the evolution of Asteraceae family and artemisinin biosynthesis.</title>
        <authorList>
            <person name="Shen Q."/>
            <person name="Zhang L."/>
            <person name="Liao Z."/>
            <person name="Wang S."/>
            <person name="Yan T."/>
            <person name="Shi P."/>
            <person name="Liu M."/>
            <person name="Fu X."/>
            <person name="Pan Q."/>
            <person name="Wang Y."/>
            <person name="Lv Z."/>
            <person name="Lu X."/>
            <person name="Zhang F."/>
            <person name="Jiang W."/>
            <person name="Ma Y."/>
            <person name="Chen M."/>
            <person name="Hao X."/>
            <person name="Li L."/>
            <person name="Tang Y."/>
            <person name="Lv G."/>
            <person name="Zhou Y."/>
            <person name="Sun X."/>
            <person name="Brodelius P.E."/>
            <person name="Rose J.K.C."/>
            <person name="Tang K."/>
        </authorList>
    </citation>
    <scope>NUCLEOTIDE SEQUENCE [LARGE SCALE GENOMIC DNA]</scope>
    <source>
        <strain evidence="9">cv. Huhao1</strain>
        <tissue evidence="8">Leaf</tissue>
    </source>
</reference>
<dbReference type="Gene3D" id="3.30.40.10">
    <property type="entry name" value="Zinc/RING finger domain, C3HC4 (zinc finger)"/>
    <property type="match status" value="2"/>
</dbReference>
<feature type="domain" description="RING-type" evidence="7">
    <location>
        <begin position="80"/>
        <end position="126"/>
    </location>
</feature>
<dbReference type="CDD" id="cd16450">
    <property type="entry name" value="mRING-C3HGC3_RFWD3"/>
    <property type="match status" value="2"/>
</dbReference>
<evidence type="ECO:0000256" key="2">
    <source>
        <dbReference type="ARBA" id="ARBA00022771"/>
    </source>
</evidence>
<evidence type="ECO:0000256" key="6">
    <source>
        <dbReference type="SAM" id="MobiDB-lite"/>
    </source>
</evidence>
<dbReference type="EMBL" id="PKPP01005062">
    <property type="protein sequence ID" value="PWA61623.1"/>
    <property type="molecule type" value="Genomic_DNA"/>
</dbReference>
<feature type="region of interest" description="Disordered" evidence="6">
    <location>
        <begin position="15"/>
        <end position="38"/>
    </location>
</feature>
<dbReference type="SUPFAM" id="SSF57997">
    <property type="entry name" value="Tropomyosin"/>
    <property type="match status" value="1"/>
</dbReference>
<keyword evidence="1" id="KW-0479">Metal-binding</keyword>
<dbReference type="OrthoDB" id="786283at2759"/>
<evidence type="ECO:0000256" key="5">
    <source>
        <dbReference type="SAM" id="Coils"/>
    </source>
</evidence>
<accession>A0A2U1MK26</accession>
<feature type="coiled-coil region" evidence="5">
    <location>
        <begin position="1889"/>
        <end position="1937"/>
    </location>
</feature>
<evidence type="ECO:0000259" key="7">
    <source>
        <dbReference type="PROSITE" id="PS50089"/>
    </source>
</evidence>
<sequence>MSSARLPCDRSPARFPLGGHLLGGGNNDSSDEEENVGVSRVASPIAEVSPEVDPTGAFVGGGGDDSLGGGNDDKNKIDVCPICYEPWTCDGRHRTCCLPCGHIYGLSCIKKWLELAQGSGKCPQCKRACTLNDVRVLYATRLCAADEVNEAPTTHFPFTEKGFSAFQHYVFSRNEALEQHCGIHQRGGHLPGQQGCHVTDLQQGFHLVDTCQVVGFQVRLLSLGGGNNDSSDEEENVGVSRVASPIAEVSPEVDPTGAFVGGGGDDSLGGGNDDKNKIDVCPICYEPWTCDGRHRTCCLPCGHIYGLSCIKKWLELAQGSGKCPQCKRACTLNDVRVLYATRLCAADEVNEAPTTHFPFTEKGFSAFQHYVFSRNEALEQHVDALEQRFNAFDRRPDALEQRVHALEQQGPFGFVGGYQKKVDFNLLFGSILIHSVPINLATNETFDEVASLFGKVIHPSQLCLGDGDISVGMVGVLVGEGEKISDSVNLRWLNKIFKTWITEDSGNWDPECTGAVVMKKEEVVVPINSSCDVEEPEVMHEPAPVRDKVEDEAVDNTMEEEEFRFPLHGESGENQRVHGKKQGKVSNDDAFVKDVDIGKEYVGSGVSPAVGADINANIGVENINIVGQNYDSNIGILFSANNIGLKPKRRPGRKNKRNQKAKNINNSPVEASRPKKRSRQEEYDPFDLDRFIGIVNTNIKSGGEVENETHDLEPSVRSGEVETELGTMVDDVIEKEMENTIKIGAVLGVDLAEQEVLVRNSIEEEGGLEKGPWISNLKKDQGVDFLAVQETKLEDVSCFNGKSIWGNNSFGMEFVGSIGQSGGLMCMWDKGVFSLSSCAKNRNFLLVSGVLKGLNEVVNILNVFACESSSGMWVIMGDFNAVRIPEERMGSVFKNSCARNFSAFIHSSGLMEFSMKGKRFTCIRDNGKKLSKIDRFLVCSSFFNKWPEACLRTLPSLHSDHCPLLRSTVSKNFGPRPFRIFNSWLSKVGFEEIVCSAASLDNVGDPPDIFLSKKFRRIRDSIKKWKGDMLDKEKVEEEAARIEIESLETEMEARGLSEEEEWIYAESNKVLRELEVNKQMDIKQRSRVRWALDGDENSSYFHGIVNCRKASNNRSWVSKPSLVKKEVFNFFKSRFVEEFSVRPRLECWNIRRIDGDEMESLSDRTPNDGPIISHLLFADDAIIIGEWLESCLANVVRILRCFHVCSGLKINLSKSCLYGIGVSEADVVDKAKIVGCKVGKLPFKYLGITVGANMNRINNWRPVYDVFEARLSKWKAGCLSIGGRTTLIKSVLESLPSYYFSLYKAPCKVIKDLESLISNFLWGGSKEEYKMHWVSWDRVSTPKSNGGLGLCKLKVSNVALLSKWGWRFKSEGNSLWCEVVKALHVTNRNWDFLPVRKSLCGVWSNIVKTMSRTVVAGLPIRRFFKGKVGRGLYIAFWIDPWLLNVPLMVICPRLFRLESFRRCKVSERLNRTELGISRVWSWKRPVMTDEEKCEWEVLDSLLEGVEMAESKDGWVWVGANDGVFSVGAVRRLLNNDRDYSNIHVFEWCKWIPIKYNIFGWRAEMGKIPTAMALRHRNIPINDVSCPFCGDVEETVDHLFTGCLVANALWQHFTSWCKVHNWFAFSFKDLVDIHNFVGLTGKAKDIFHGIILIGCWSIWRARNRIKFQNKKYRMVNIIGEVKELGFLWAKNRAKVSSLSWHDLDTFNATCNVNVLSVTIYASATDDRNLGKVLSIPMFSEGSFCSSCNIHRIDQWGDHAVHCSSEVGMKFRHNLCPQCNKLCTLKDVKVLYATRLQAAANHKISTTCFPFTEKGFKAFKLYVLQQETDALVRRSDASKLRAYVWDQNIDLLKRTAYVLDSRKDVLRQRDNVLEKQTDALDKQTDASEWLAESLKQQAYALELRAESLERRADALERRADTLERRADALEQQAYALDRLADALIRRAEAYKASKNFFEQRYKEHIRHVGTTEHLLHSTSLILLCSTSHKHNNLSTS</sequence>
<dbReference type="GO" id="GO:0003964">
    <property type="term" value="F:RNA-directed DNA polymerase activity"/>
    <property type="evidence" value="ECO:0007669"/>
    <property type="project" value="UniProtKB-KW"/>
</dbReference>
<evidence type="ECO:0000256" key="4">
    <source>
        <dbReference type="PROSITE-ProRule" id="PRU00175"/>
    </source>
</evidence>
<dbReference type="Gene3D" id="3.60.10.10">
    <property type="entry name" value="Endonuclease/exonuclease/phosphatase"/>
    <property type="match status" value="1"/>
</dbReference>
<dbReference type="PANTHER" id="PTHR33116">
    <property type="entry name" value="REVERSE TRANSCRIPTASE ZINC-BINDING DOMAIN-CONTAINING PROTEIN-RELATED-RELATED"/>
    <property type="match status" value="1"/>
</dbReference>
<proteinExistence type="predicted"/>
<dbReference type="InterPro" id="IPR013083">
    <property type="entry name" value="Znf_RING/FYVE/PHD"/>
</dbReference>
<dbReference type="SUPFAM" id="SSF56219">
    <property type="entry name" value="DNase I-like"/>
    <property type="match status" value="1"/>
</dbReference>
<organism evidence="8 9">
    <name type="scientific">Artemisia annua</name>
    <name type="common">Sweet wormwood</name>
    <dbReference type="NCBI Taxonomy" id="35608"/>
    <lineage>
        <taxon>Eukaryota</taxon>
        <taxon>Viridiplantae</taxon>
        <taxon>Streptophyta</taxon>
        <taxon>Embryophyta</taxon>
        <taxon>Tracheophyta</taxon>
        <taxon>Spermatophyta</taxon>
        <taxon>Magnoliopsida</taxon>
        <taxon>eudicotyledons</taxon>
        <taxon>Gunneridae</taxon>
        <taxon>Pentapetalae</taxon>
        <taxon>asterids</taxon>
        <taxon>campanulids</taxon>
        <taxon>Asterales</taxon>
        <taxon>Asteraceae</taxon>
        <taxon>Asteroideae</taxon>
        <taxon>Anthemideae</taxon>
        <taxon>Artemisiinae</taxon>
        <taxon>Artemisia</taxon>
    </lineage>
</organism>
<feature type="region of interest" description="Disordered" evidence="6">
    <location>
        <begin position="645"/>
        <end position="682"/>
    </location>
</feature>
<evidence type="ECO:0000256" key="3">
    <source>
        <dbReference type="ARBA" id="ARBA00022833"/>
    </source>
</evidence>
<dbReference type="Pfam" id="PF13966">
    <property type="entry name" value="zf-RVT"/>
    <property type="match status" value="1"/>
</dbReference>
<dbReference type="PROSITE" id="PS50089">
    <property type="entry name" value="ZF_RING_2"/>
    <property type="match status" value="2"/>
</dbReference>
<keyword evidence="5" id="KW-0175">Coiled coil</keyword>
<dbReference type="InterPro" id="IPR026960">
    <property type="entry name" value="RVT-Znf"/>
</dbReference>
<dbReference type="Pfam" id="PF13445">
    <property type="entry name" value="zf-RING_UBOX"/>
    <property type="match status" value="2"/>
</dbReference>
<dbReference type="SUPFAM" id="SSF57850">
    <property type="entry name" value="RING/U-box"/>
    <property type="match status" value="2"/>
</dbReference>
<dbReference type="PANTHER" id="PTHR33116:SF78">
    <property type="entry name" value="OS12G0587133 PROTEIN"/>
    <property type="match status" value="1"/>
</dbReference>
<keyword evidence="3" id="KW-0862">Zinc</keyword>
<dbReference type="Proteomes" id="UP000245207">
    <property type="component" value="Unassembled WGS sequence"/>
</dbReference>
<keyword evidence="9" id="KW-1185">Reference proteome</keyword>
<dbReference type="InterPro" id="IPR001841">
    <property type="entry name" value="Znf_RING"/>
</dbReference>
<dbReference type="GO" id="GO:0008270">
    <property type="term" value="F:zinc ion binding"/>
    <property type="evidence" value="ECO:0007669"/>
    <property type="project" value="UniProtKB-KW"/>
</dbReference>
<evidence type="ECO:0000313" key="9">
    <source>
        <dbReference type="Proteomes" id="UP000245207"/>
    </source>
</evidence>
<keyword evidence="8" id="KW-0695">RNA-directed DNA polymerase</keyword>
<keyword evidence="8" id="KW-0808">Transferase</keyword>
<gene>
    <name evidence="8" type="ORF">CTI12_AA375520</name>
</gene>
<keyword evidence="8" id="KW-0548">Nucleotidyltransferase</keyword>
<name>A0A2U1MK26_ARTAN</name>
<feature type="compositionally biased region" description="Basic residues" evidence="6">
    <location>
        <begin position="646"/>
        <end position="660"/>
    </location>
</feature>